<keyword evidence="3" id="KW-1185">Reference proteome</keyword>
<name>A0A5B0NWQ4_PUCGR</name>
<dbReference type="OrthoDB" id="2495635at2759"/>
<dbReference type="AlphaFoldDB" id="A0A5B0NWQ4"/>
<accession>A0A5B0NWQ4</accession>
<evidence type="ECO:0000313" key="4">
    <source>
        <dbReference type="Proteomes" id="UP000325313"/>
    </source>
</evidence>
<sequence length="254" mass="29527">MRIPNISKIFTGGLSLSGTRAPIRSPNWRTRSVGRLEEASWLLTEEVQMGEPSLDRSTSLSKAEFQSHADALKERNEDFEAKSKDRYLWKVPYEWDPPNHGDTDRWLNALLYNPPKDMQRVWLIGDDKKGGFSHPLEDIPLVQRLLYLRQTGLVRPLKFQLLYFFERINQLNLERSNALQDASIVDFILALAAITEVNQRSKKLLHPISAMIEECILSEFMPGFEKKLTESNRIDFKNLISVLRGLWDDRRRET</sequence>
<dbReference type="Proteomes" id="UP000325313">
    <property type="component" value="Unassembled WGS sequence"/>
</dbReference>
<evidence type="ECO:0000313" key="3">
    <source>
        <dbReference type="Proteomes" id="UP000324748"/>
    </source>
</evidence>
<dbReference type="EMBL" id="VDEP01000272">
    <property type="protein sequence ID" value="KAA1115706.1"/>
    <property type="molecule type" value="Genomic_DNA"/>
</dbReference>
<gene>
    <name evidence="1" type="ORF">PGT21_019387</name>
    <name evidence="2" type="ORF">PGTUg99_027289</name>
</gene>
<dbReference type="Proteomes" id="UP000324748">
    <property type="component" value="Unassembled WGS sequence"/>
</dbReference>
<organism evidence="1 3">
    <name type="scientific">Puccinia graminis f. sp. tritici</name>
    <dbReference type="NCBI Taxonomy" id="56615"/>
    <lineage>
        <taxon>Eukaryota</taxon>
        <taxon>Fungi</taxon>
        <taxon>Dikarya</taxon>
        <taxon>Basidiomycota</taxon>
        <taxon>Pucciniomycotina</taxon>
        <taxon>Pucciniomycetes</taxon>
        <taxon>Pucciniales</taxon>
        <taxon>Pucciniaceae</taxon>
        <taxon>Puccinia</taxon>
    </lineage>
</organism>
<protein>
    <submittedName>
        <fullName evidence="1">Uncharacterized protein</fullName>
    </submittedName>
</protein>
<comment type="caution">
    <text evidence="1">The sequence shown here is derived from an EMBL/GenBank/DDBJ whole genome shotgun (WGS) entry which is preliminary data.</text>
</comment>
<evidence type="ECO:0000313" key="2">
    <source>
        <dbReference type="EMBL" id="KAA1115706.1"/>
    </source>
</evidence>
<dbReference type="EMBL" id="VSWC01000080">
    <property type="protein sequence ID" value="KAA1092964.1"/>
    <property type="molecule type" value="Genomic_DNA"/>
</dbReference>
<proteinExistence type="predicted"/>
<evidence type="ECO:0000313" key="1">
    <source>
        <dbReference type="EMBL" id="KAA1092964.1"/>
    </source>
</evidence>
<reference evidence="3 4" key="1">
    <citation type="submission" date="2019-05" db="EMBL/GenBank/DDBJ databases">
        <title>Emergence of the Ug99 lineage of the wheat stem rust pathogen through somatic hybridization.</title>
        <authorList>
            <person name="Li F."/>
            <person name="Upadhyaya N.M."/>
            <person name="Sperschneider J."/>
            <person name="Matny O."/>
            <person name="Nguyen-Phuc H."/>
            <person name="Mago R."/>
            <person name="Raley C."/>
            <person name="Miller M.E."/>
            <person name="Silverstein K.A.T."/>
            <person name="Henningsen E."/>
            <person name="Hirsch C.D."/>
            <person name="Visser B."/>
            <person name="Pretorius Z.A."/>
            <person name="Steffenson B.J."/>
            <person name="Schwessinger B."/>
            <person name="Dodds P.N."/>
            <person name="Figueroa M."/>
        </authorList>
    </citation>
    <scope>NUCLEOTIDE SEQUENCE [LARGE SCALE GENOMIC DNA]</scope>
    <source>
        <strain evidence="1">21-0</strain>
        <strain evidence="2 4">Ug99</strain>
    </source>
</reference>